<dbReference type="PANTHER" id="PTHR42812:SF5">
    <property type="entry name" value="ENDO-ARABINASE"/>
    <property type="match status" value="1"/>
</dbReference>
<evidence type="ECO:0000256" key="9">
    <source>
        <dbReference type="SAM" id="Phobius"/>
    </source>
</evidence>
<dbReference type="PANTHER" id="PTHR42812">
    <property type="entry name" value="BETA-XYLOSIDASE"/>
    <property type="match status" value="1"/>
</dbReference>
<evidence type="ECO:0000256" key="1">
    <source>
        <dbReference type="ARBA" id="ARBA00009865"/>
    </source>
</evidence>
<feature type="active site" description="Proton acceptor" evidence="5">
    <location>
        <position position="94"/>
    </location>
</feature>
<dbReference type="Pfam" id="PF04616">
    <property type="entry name" value="Glyco_hydro_43"/>
    <property type="match status" value="1"/>
</dbReference>
<dbReference type="VEuPathDB" id="FungiDB:ASPWEDRAFT_23692"/>
<keyword evidence="3 7" id="KW-0378">Hydrolase</keyword>
<feature type="active site" description="Proton donor" evidence="5">
    <location>
        <position position="286"/>
    </location>
</feature>
<dbReference type="STRING" id="1073089.A0A1L9S377"/>
<dbReference type="InterPro" id="IPR023296">
    <property type="entry name" value="Glyco_hydro_beta-prop_sf"/>
</dbReference>
<gene>
    <name evidence="10" type="ORF">ASPWEDRAFT_23692</name>
</gene>
<keyword evidence="9" id="KW-1133">Transmembrane helix</keyword>
<keyword evidence="11" id="KW-1185">Reference proteome</keyword>
<dbReference type="SUPFAM" id="SSF75005">
    <property type="entry name" value="Arabinanase/levansucrase/invertase"/>
    <property type="match status" value="1"/>
</dbReference>
<keyword evidence="4 7" id="KW-0326">Glycosidase</keyword>
<evidence type="ECO:0000256" key="2">
    <source>
        <dbReference type="ARBA" id="ARBA00022729"/>
    </source>
</evidence>
<dbReference type="OrthoDB" id="3879658at2759"/>
<dbReference type="CDD" id="cd08999">
    <property type="entry name" value="GH43_ABN-like"/>
    <property type="match status" value="1"/>
</dbReference>
<name>A0A1L9S377_ASPWE</name>
<protein>
    <recommendedName>
        <fullName evidence="12">Glycosyl hydrolase family 43 protein</fullName>
    </recommendedName>
</protein>
<dbReference type="Gene3D" id="2.115.10.20">
    <property type="entry name" value="Glycosyl hydrolase domain, family 43"/>
    <property type="match status" value="1"/>
</dbReference>
<dbReference type="RefSeq" id="XP_040695293.1">
    <property type="nucleotide sequence ID" value="XM_040832520.1"/>
</dbReference>
<feature type="compositionally biased region" description="Polar residues" evidence="8">
    <location>
        <begin position="7"/>
        <end position="31"/>
    </location>
</feature>
<organism evidence="10 11">
    <name type="scientific">Aspergillus wentii DTO 134E9</name>
    <dbReference type="NCBI Taxonomy" id="1073089"/>
    <lineage>
        <taxon>Eukaryota</taxon>
        <taxon>Fungi</taxon>
        <taxon>Dikarya</taxon>
        <taxon>Ascomycota</taxon>
        <taxon>Pezizomycotina</taxon>
        <taxon>Eurotiomycetes</taxon>
        <taxon>Eurotiomycetidae</taxon>
        <taxon>Eurotiales</taxon>
        <taxon>Aspergillaceae</taxon>
        <taxon>Aspergillus</taxon>
        <taxon>Aspergillus subgen. Cremei</taxon>
    </lineage>
</organism>
<evidence type="ECO:0000256" key="5">
    <source>
        <dbReference type="PIRSR" id="PIRSR606710-1"/>
    </source>
</evidence>
<dbReference type="GeneID" id="63748368"/>
<evidence type="ECO:0000313" key="10">
    <source>
        <dbReference type="EMBL" id="OJJ41617.1"/>
    </source>
</evidence>
<evidence type="ECO:0008006" key="12">
    <source>
        <dbReference type="Google" id="ProtNLM"/>
    </source>
</evidence>
<evidence type="ECO:0000256" key="6">
    <source>
        <dbReference type="PIRSR" id="PIRSR606710-2"/>
    </source>
</evidence>
<dbReference type="InterPro" id="IPR006710">
    <property type="entry name" value="Glyco_hydro_43"/>
</dbReference>
<sequence>MPGIEVNNASSPELVNPTSLSSQVTDTSNKGEQPPKRWTRRKIILWLGIAFLGLAALVLIITLPVVLLRRHPPDHPSYHVKENHPLRVVDNFPDPGLLEFNGTWFAFGTNAKKSTTNKVHVPVATSDNFQNWSILVGHDLLPEVGDWEINPHHWAPDVIQRDDGKFVLYYSGESKIHQPHHCVGVAVSEGTSPIGPYTPEKKPLACPMEYGGAIDPSPFRDADGKFYVSYKADGNSVGHGGDCNNAKKPLVSVPIMLQELENDGVTPVGDPVQILDIDESDGPLVEAPNIIRAEQGIYYLFFSSHCFTSPGYNVKYAHSTSLKGPYKRADRPLLRTGDFGLESPGGATVSHDGTRMVFHANCDLIFRCMYAAAININLNSTITLASF</sequence>
<evidence type="ECO:0000256" key="3">
    <source>
        <dbReference type="ARBA" id="ARBA00022801"/>
    </source>
</evidence>
<feature type="transmembrane region" description="Helical" evidence="9">
    <location>
        <begin position="43"/>
        <end position="67"/>
    </location>
</feature>
<evidence type="ECO:0000313" key="11">
    <source>
        <dbReference type="Proteomes" id="UP000184383"/>
    </source>
</evidence>
<comment type="similarity">
    <text evidence="1 7">Belongs to the glycosyl hydrolase 43 family.</text>
</comment>
<keyword evidence="9" id="KW-0812">Transmembrane</keyword>
<dbReference type="Proteomes" id="UP000184383">
    <property type="component" value="Unassembled WGS sequence"/>
</dbReference>
<evidence type="ECO:0000256" key="4">
    <source>
        <dbReference type="ARBA" id="ARBA00023295"/>
    </source>
</evidence>
<feature type="site" description="Important for catalytic activity, responsible for pKa modulation of the active site Glu and correct orientation of both the proton donor and substrate" evidence="6">
    <location>
        <position position="215"/>
    </location>
</feature>
<evidence type="ECO:0000256" key="8">
    <source>
        <dbReference type="SAM" id="MobiDB-lite"/>
    </source>
</evidence>
<feature type="region of interest" description="Disordered" evidence="8">
    <location>
        <begin position="1"/>
        <end position="35"/>
    </location>
</feature>
<proteinExistence type="inferred from homology"/>
<accession>A0A1L9S377</accession>
<keyword evidence="2" id="KW-0732">Signal</keyword>
<dbReference type="AlphaFoldDB" id="A0A1L9S377"/>
<dbReference type="EMBL" id="KV878209">
    <property type="protein sequence ID" value="OJJ41617.1"/>
    <property type="molecule type" value="Genomic_DNA"/>
</dbReference>
<dbReference type="GO" id="GO:0005975">
    <property type="term" value="P:carbohydrate metabolic process"/>
    <property type="evidence" value="ECO:0007669"/>
    <property type="project" value="InterPro"/>
</dbReference>
<dbReference type="InterPro" id="IPR051795">
    <property type="entry name" value="Glycosyl_Hydrlase_43"/>
</dbReference>
<keyword evidence="9" id="KW-0472">Membrane</keyword>
<reference evidence="11" key="1">
    <citation type="journal article" date="2017" name="Genome Biol.">
        <title>Comparative genomics reveals high biological diversity and specific adaptations in the industrially and medically important fungal genus Aspergillus.</title>
        <authorList>
            <person name="de Vries R.P."/>
            <person name="Riley R."/>
            <person name="Wiebenga A."/>
            <person name="Aguilar-Osorio G."/>
            <person name="Amillis S."/>
            <person name="Uchima C.A."/>
            <person name="Anderluh G."/>
            <person name="Asadollahi M."/>
            <person name="Askin M."/>
            <person name="Barry K."/>
            <person name="Battaglia E."/>
            <person name="Bayram O."/>
            <person name="Benocci T."/>
            <person name="Braus-Stromeyer S.A."/>
            <person name="Caldana C."/>
            <person name="Canovas D."/>
            <person name="Cerqueira G.C."/>
            <person name="Chen F."/>
            <person name="Chen W."/>
            <person name="Choi C."/>
            <person name="Clum A."/>
            <person name="Dos Santos R.A."/>
            <person name="Damasio A.R."/>
            <person name="Diallinas G."/>
            <person name="Emri T."/>
            <person name="Fekete E."/>
            <person name="Flipphi M."/>
            <person name="Freyberg S."/>
            <person name="Gallo A."/>
            <person name="Gournas C."/>
            <person name="Habgood R."/>
            <person name="Hainaut M."/>
            <person name="Harispe M.L."/>
            <person name="Henrissat B."/>
            <person name="Hilden K.S."/>
            <person name="Hope R."/>
            <person name="Hossain A."/>
            <person name="Karabika E."/>
            <person name="Karaffa L."/>
            <person name="Karanyi Z."/>
            <person name="Krasevec N."/>
            <person name="Kuo A."/>
            <person name="Kusch H."/>
            <person name="LaButti K."/>
            <person name="Lagendijk E.L."/>
            <person name="Lapidus A."/>
            <person name="Levasseur A."/>
            <person name="Lindquist E."/>
            <person name="Lipzen A."/>
            <person name="Logrieco A.F."/>
            <person name="MacCabe A."/>
            <person name="Maekelae M.R."/>
            <person name="Malavazi I."/>
            <person name="Melin P."/>
            <person name="Meyer V."/>
            <person name="Mielnichuk N."/>
            <person name="Miskei M."/>
            <person name="Molnar A.P."/>
            <person name="Mule G."/>
            <person name="Ngan C.Y."/>
            <person name="Orejas M."/>
            <person name="Orosz E."/>
            <person name="Ouedraogo J.P."/>
            <person name="Overkamp K.M."/>
            <person name="Park H.-S."/>
            <person name="Perrone G."/>
            <person name="Piumi F."/>
            <person name="Punt P.J."/>
            <person name="Ram A.F."/>
            <person name="Ramon A."/>
            <person name="Rauscher S."/>
            <person name="Record E."/>
            <person name="Riano-Pachon D.M."/>
            <person name="Robert V."/>
            <person name="Roehrig J."/>
            <person name="Ruller R."/>
            <person name="Salamov A."/>
            <person name="Salih N.S."/>
            <person name="Samson R.A."/>
            <person name="Sandor E."/>
            <person name="Sanguinetti M."/>
            <person name="Schuetze T."/>
            <person name="Sepcic K."/>
            <person name="Shelest E."/>
            <person name="Sherlock G."/>
            <person name="Sophianopoulou V."/>
            <person name="Squina F.M."/>
            <person name="Sun H."/>
            <person name="Susca A."/>
            <person name="Todd R.B."/>
            <person name="Tsang A."/>
            <person name="Unkles S.E."/>
            <person name="van de Wiele N."/>
            <person name="van Rossen-Uffink D."/>
            <person name="Oliveira J.V."/>
            <person name="Vesth T.C."/>
            <person name="Visser J."/>
            <person name="Yu J.-H."/>
            <person name="Zhou M."/>
            <person name="Andersen M.R."/>
            <person name="Archer D.B."/>
            <person name="Baker S.E."/>
            <person name="Benoit I."/>
            <person name="Brakhage A.A."/>
            <person name="Braus G.H."/>
            <person name="Fischer R."/>
            <person name="Frisvad J.C."/>
            <person name="Goldman G.H."/>
            <person name="Houbraken J."/>
            <person name="Oakley B."/>
            <person name="Pocsi I."/>
            <person name="Scazzocchio C."/>
            <person name="Seiboth B."/>
            <person name="vanKuyk P.A."/>
            <person name="Wortman J."/>
            <person name="Dyer P.S."/>
            <person name="Grigoriev I.V."/>
        </authorList>
    </citation>
    <scope>NUCLEOTIDE SEQUENCE [LARGE SCALE GENOMIC DNA]</scope>
    <source>
        <strain evidence="11">DTO 134E9</strain>
    </source>
</reference>
<dbReference type="GO" id="GO:0004553">
    <property type="term" value="F:hydrolase activity, hydrolyzing O-glycosyl compounds"/>
    <property type="evidence" value="ECO:0007669"/>
    <property type="project" value="InterPro"/>
</dbReference>
<evidence type="ECO:0000256" key="7">
    <source>
        <dbReference type="RuleBase" id="RU361187"/>
    </source>
</evidence>